<protein>
    <submittedName>
        <fullName evidence="1">Uncharacterized protein</fullName>
    </submittedName>
</protein>
<reference evidence="1" key="1">
    <citation type="journal article" date="2015" name="Nature">
        <title>Complex archaea that bridge the gap between prokaryotes and eukaryotes.</title>
        <authorList>
            <person name="Spang A."/>
            <person name="Saw J.H."/>
            <person name="Jorgensen S.L."/>
            <person name="Zaremba-Niedzwiedzka K."/>
            <person name="Martijn J."/>
            <person name="Lind A.E."/>
            <person name="van Eijk R."/>
            <person name="Schleper C."/>
            <person name="Guy L."/>
            <person name="Ettema T.J."/>
        </authorList>
    </citation>
    <scope>NUCLEOTIDE SEQUENCE</scope>
</reference>
<sequence>YDVFYFRYHFFIFHATHKNSAFNLTLVIKLSIRAKHQKRSLFFELNKQILYHVILKNLYLHPHHLYKICQTHKKKNISLQ</sequence>
<evidence type="ECO:0000313" key="1">
    <source>
        <dbReference type="EMBL" id="KKN41017.1"/>
    </source>
</evidence>
<name>A0A0F9QVL3_9ZZZZ</name>
<accession>A0A0F9QVL3</accession>
<dbReference type="EMBL" id="LAZR01001673">
    <property type="protein sequence ID" value="KKN41017.1"/>
    <property type="molecule type" value="Genomic_DNA"/>
</dbReference>
<feature type="non-terminal residue" evidence="1">
    <location>
        <position position="1"/>
    </location>
</feature>
<organism evidence="1">
    <name type="scientific">marine sediment metagenome</name>
    <dbReference type="NCBI Taxonomy" id="412755"/>
    <lineage>
        <taxon>unclassified sequences</taxon>
        <taxon>metagenomes</taxon>
        <taxon>ecological metagenomes</taxon>
    </lineage>
</organism>
<comment type="caution">
    <text evidence="1">The sequence shown here is derived from an EMBL/GenBank/DDBJ whole genome shotgun (WGS) entry which is preliminary data.</text>
</comment>
<dbReference type="AlphaFoldDB" id="A0A0F9QVL3"/>
<gene>
    <name evidence="1" type="ORF">LCGC14_0727640</name>
</gene>
<proteinExistence type="predicted"/>